<evidence type="ECO:0000313" key="3">
    <source>
        <dbReference type="Proteomes" id="UP000298663"/>
    </source>
</evidence>
<organism evidence="2 3">
    <name type="scientific">Steinernema carpocapsae</name>
    <name type="common">Entomopathogenic nematode</name>
    <dbReference type="NCBI Taxonomy" id="34508"/>
    <lineage>
        <taxon>Eukaryota</taxon>
        <taxon>Metazoa</taxon>
        <taxon>Ecdysozoa</taxon>
        <taxon>Nematoda</taxon>
        <taxon>Chromadorea</taxon>
        <taxon>Rhabditida</taxon>
        <taxon>Tylenchina</taxon>
        <taxon>Panagrolaimomorpha</taxon>
        <taxon>Strongyloidoidea</taxon>
        <taxon>Steinernematidae</taxon>
        <taxon>Steinernema</taxon>
    </lineage>
</organism>
<proteinExistence type="predicted"/>
<feature type="transmembrane region" description="Helical" evidence="1">
    <location>
        <begin position="32"/>
        <end position="55"/>
    </location>
</feature>
<dbReference type="EMBL" id="AZBU02000014">
    <property type="protein sequence ID" value="TKR58005.1"/>
    <property type="molecule type" value="Genomic_DNA"/>
</dbReference>
<sequence>MSKKEAKKKKLAATLTATKTAGYKPFDRTPAAIWWKIFIGLIVSSIFGVFAKWTLFGRRLPSRFVLTIYRSPGLL</sequence>
<keyword evidence="1" id="KW-0812">Transmembrane</keyword>
<protein>
    <submittedName>
        <fullName evidence="2">Uncharacterized protein</fullName>
    </submittedName>
</protein>
<evidence type="ECO:0000313" key="2">
    <source>
        <dbReference type="EMBL" id="TKR58005.1"/>
    </source>
</evidence>
<keyword evidence="3" id="KW-1185">Reference proteome</keyword>
<accession>A0A4V5ZX35</accession>
<name>A0A4V5ZX35_STECR</name>
<reference evidence="2 3" key="1">
    <citation type="journal article" date="2015" name="Genome Biol.">
        <title>Comparative genomics of Steinernema reveals deeply conserved gene regulatory networks.</title>
        <authorList>
            <person name="Dillman A.R."/>
            <person name="Macchietto M."/>
            <person name="Porter C.F."/>
            <person name="Rogers A."/>
            <person name="Williams B."/>
            <person name="Antoshechkin I."/>
            <person name="Lee M.M."/>
            <person name="Goodwin Z."/>
            <person name="Lu X."/>
            <person name="Lewis E.E."/>
            <person name="Goodrich-Blair H."/>
            <person name="Stock S.P."/>
            <person name="Adams B.J."/>
            <person name="Sternberg P.W."/>
            <person name="Mortazavi A."/>
        </authorList>
    </citation>
    <scope>NUCLEOTIDE SEQUENCE [LARGE SCALE GENOMIC DNA]</scope>
    <source>
        <strain evidence="2 3">ALL</strain>
    </source>
</reference>
<evidence type="ECO:0000256" key="1">
    <source>
        <dbReference type="SAM" id="Phobius"/>
    </source>
</evidence>
<gene>
    <name evidence="2" type="ORF">L596_030634</name>
</gene>
<dbReference type="Proteomes" id="UP000298663">
    <property type="component" value="Unassembled WGS sequence"/>
</dbReference>
<keyword evidence="1" id="KW-1133">Transmembrane helix</keyword>
<keyword evidence="1" id="KW-0472">Membrane</keyword>
<reference evidence="2 3" key="2">
    <citation type="journal article" date="2019" name="G3 (Bethesda)">
        <title>Hybrid Assembly of the Genome of the Entomopathogenic Nematode Steinernema carpocapsae Identifies the X-Chromosome.</title>
        <authorList>
            <person name="Serra L."/>
            <person name="Macchietto M."/>
            <person name="Macias-Munoz A."/>
            <person name="McGill C.J."/>
            <person name="Rodriguez I.M."/>
            <person name="Rodriguez B."/>
            <person name="Murad R."/>
            <person name="Mortazavi A."/>
        </authorList>
    </citation>
    <scope>NUCLEOTIDE SEQUENCE [LARGE SCALE GENOMIC DNA]</scope>
    <source>
        <strain evidence="2 3">ALL</strain>
    </source>
</reference>
<dbReference type="AlphaFoldDB" id="A0A4V5ZX35"/>
<comment type="caution">
    <text evidence="2">The sequence shown here is derived from an EMBL/GenBank/DDBJ whole genome shotgun (WGS) entry which is preliminary data.</text>
</comment>